<comment type="caution">
    <text evidence="6">The sequence shown here is derived from an EMBL/GenBank/DDBJ whole genome shotgun (WGS) entry which is preliminary data.</text>
</comment>
<dbReference type="OrthoDB" id="5873721at2759"/>
<reference evidence="7" key="1">
    <citation type="journal article" date="2017" name="bioRxiv">
        <title>Comparative analysis of the genomes of Stylophora pistillata and Acropora digitifera provides evidence for extensive differences between species of corals.</title>
        <authorList>
            <person name="Voolstra C.R."/>
            <person name="Li Y."/>
            <person name="Liew Y.J."/>
            <person name="Baumgarten S."/>
            <person name="Zoccola D."/>
            <person name="Flot J.-F."/>
            <person name="Tambutte S."/>
            <person name="Allemand D."/>
            <person name="Aranda M."/>
        </authorList>
    </citation>
    <scope>NUCLEOTIDE SEQUENCE [LARGE SCALE GENOMIC DNA]</scope>
</reference>
<evidence type="ECO:0000256" key="5">
    <source>
        <dbReference type="SAM" id="Phobius"/>
    </source>
</evidence>
<gene>
    <name evidence="6" type="primary">lhfp</name>
    <name evidence="6" type="ORF">AWC38_SpisGene9500</name>
</gene>
<dbReference type="PANTHER" id="PTHR12489">
    <property type="entry name" value="LIPOMA HMGIC FUSION PARTNER-LIKE PROTEIN"/>
    <property type="match status" value="1"/>
</dbReference>
<dbReference type="EMBL" id="LSMT01000140">
    <property type="protein sequence ID" value="PFX25840.1"/>
    <property type="molecule type" value="Genomic_DNA"/>
</dbReference>
<dbReference type="Pfam" id="PF10242">
    <property type="entry name" value="L_HMGIC_fpl"/>
    <property type="match status" value="1"/>
</dbReference>
<dbReference type="Gene3D" id="1.20.140.150">
    <property type="match status" value="1"/>
</dbReference>
<feature type="transmembrane region" description="Helical" evidence="5">
    <location>
        <begin position="165"/>
        <end position="185"/>
    </location>
</feature>
<evidence type="ECO:0000256" key="4">
    <source>
        <dbReference type="ARBA" id="ARBA00023136"/>
    </source>
</evidence>
<keyword evidence="3 5" id="KW-1133">Transmembrane helix</keyword>
<comment type="subcellular location">
    <subcellularLocation>
        <location evidence="1">Membrane</location>
        <topology evidence="1">Multi-pass membrane protein</topology>
    </subcellularLocation>
</comment>
<name>A0A2B4SAJ6_STYPI</name>
<evidence type="ECO:0000256" key="2">
    <source>
        <dbReference type="ARBA" id="ARBA00022692"/>
    </source>
</evidence>
<feature type="transmembrane region" description="Helical" evidence="5">
    <location>
        <begin position="119"/>
        <end position="139"/>
    </location>
</feature>
<evidence type="ECO:0000256" key="3">
    <source>
        <dbReference type="ARBA" id="ARBA00022989"/>
    </source>
</evidence>
<dbReference type="PANTHER" id="PTHR12489:SF16">
    <property type="entry name" value="LHFPL TETRASPAN SUBFAMILY MEMBER 6 PROTEIN-RELATED"/>
    <property type="match status" value="1"/>
</dbReference>
<evidence type="ECO:0000256" key="1">
    <source>
        <dbReference type="ARBA" id="ARBA00004141"/>
    </source>
</evidence>
<proteinExistence type="predicted"/>
<dbReference type="GO" id="GO:0016020">
    <property type="term" value="C:membrane"/>
    <property type="evidence" value="ECO:0007669"/>
    <property type="project" value="UniProtKB-SubCell"/>
</dbReference>
<dbReference type="AlphaFoldDB" id="A0A2B4SAJ6"/>
<feature type="transmembrane region" description="Helical" evidence="5">
    <location>
        <begin position="86"/>
        <end position="107"/>
    </location>
</feature>
<keyword evidence="2 5" id="KW-0812">Transmembrane</keyword>
<organism evidence="6 7">
    <name type="scientific">Stylophora pistillata</name>
    <name type="common">Smooth cauliflower coral</name>
    <dbReference type="NCBI Taxonomy" id="50429"/>
    <lineage>
        <taxon>Eukaryota</taxon>
        <taxon>Metazoa</taxon>
        <taxon>Cnidaria</taxon>
        <taxon>Anthozoa</taxon>
        <taxon>Hexacorallia</taxon>
        <taxon>Scleractinia</taxon>
        <taxon>Astrocoeniina</taxon>
        <taxon>Pocilloporidae</taxon>
        <taxon>Stylophora</taxon>
    </lineage>
</organism>
<dbReference type="InterPro" id="IPR019372">
    <property type="entry name" value="LHFPL"/>
</dbReference>
<accession>A0A2B4SAJ6</accession>
<protein>
    <submittedName>
        <fullName evidence="6">Lipoma HMGIC fusion partner-like</fullName>
    </submittedName>
</protein>
<dbReference type="STRING" id="50429.A0A2B4SAJ6"/>
<sequence length="210" mass="22838">MSHSLTIAGFLWVILSVLGAFAASSGFFLPYWIQGQIYNTTVYLGVFRRCNFLKKRANGLSILVQACGRYASFQDIPSEAWKASTVMIGIGCGFLLVVAFTAMFSCCCKDIVTRTSARVGGALQVLAGFLLAIACGIYPSGWGSVEFKQACGKEANFYRLGHCKLSWAFFLFVAGTGSAFICAVLSTRAAKQNKPIYSRTSIERSNSFIM</sequence>
<evidence type="ECO:0000313" key="7">
    <source>
        <dbReference type="Proteomes" id="UP000225706"/>
    </source>
</evidence>
<dbReference type="Proteomes" id="UP000225706">
    <property type="component" value="Unassembled WGS sequence"/>
</dbReference>
<evidence type="ECO:0000313" key="6">
    <source>
        <dbReference type="EMBL" id="PFX25840.1"/>
    </source>
</evidence>
<keyword evidence="4 5" id="KW-0472">Membrane</keyword>
<keyword evidence="7" id="KW-1185">Reference proteome</keyword>